<dbReference type="InterPro" id="IPR036237">
    <property type="entry name" value="Xyl_isomerase-like_sf"/>
</dbReference>
<reference evidence="1" key="1">
    <citation type="submission" date="2018-05" db="EMBL/GenBank/DDBJ databases">
        <authorList>
            <person name="Lanie J.A."/>
            <person name="Ng W.-L."/>
            <person name="Kazmierczak K.M."/>
            <person name="Andrzejewski T.M."/>
            <person name="Davidsen T.M."/>
            <person name="Wayne K.J."/>
            <person name="Tettelin H."/>
            <person name="Glass J.I."/>
            <person name="Rusch D."/>
            <person name="Podicherti R."/>
            <person name="Tsui H.-C.T."/>
            <person name="Winkler M.E."/>
        </authorList>
    </citation>
    <scope>NUCLEOTIDE SEQUENCE</scope>
</reference>
<dbReference type="Gene3D" id="3.20.20.150">
    <property type="entry name" value="Divalent-metal-dependent TIM barrel enzymes"/>
    <property type="match status" value="1"/>
</dbReference>
<evidence type="ECO:0000313" key="1">
    <source>
        <dbReference type="EMBL" id="SVA61448.1"/>
    </source>
</evidence>
<organism evidence="1">
    <name type="scientific">marine metagenome</name>
    <dbReference type="NCBI Taxonomy" id="408172"/>
    <lineage>
        <taxon>unclassified sequences</taxon>
        <taxon>metagenomes</taxon>
        <taxon>ecological metagenomes</taxon>
    </lineage>
</organism>
<dbReference type="SUPFAM" id="SSF51658">
    <property type="entry name" value="Xylose isomerase-like"/>
    <property type="match status" value="1"/>
</dbReference>
<dbReference type="AlphaFoldDB" id="A0A381X9V4"/>
<accession>A0A381X9V4</accession>
<gene>
    <name evidence="1" type="ORF">METZ01_LOCUS114302</name>
</gene>
<feature type="non-terminal residue" evidence="1">
    <location>
        <position position="1"/>
    </location>
</feature>
<protein>
    <recommendedName>
        <fullName evidence="2">Xylose isomerase-like TIM barrel domain-containing protein</fullName>
    </recommendedName>
</protein>
<name>A0A381X9V4_9ZZZZ</name>
<dbReference type="EMBL" id="UINC01014405">
    <property type="protein sequence ID" value="SVA61448.1"/>
    <property type="molecule type" value="Genomic_DNA"/>
</dbReference>
<evidence type="ECO:0008006" key="2">
    <source>
        <dbReference type="Google" id="ProtNLM"/>
    </source>
</evidence>
<proteinExistence type="predicted"/>
<sequence length="341" mass="38782">VTRELKVGITEGGILHTDAEPAFNLDTKFRMVKETGVYDYFDKTPPANQANEYRSCSEKYELPILAGGWFYTLGRDESLLEDNLRLGASLGSHVHNTQIMMDHADGRLVTNDEVAEAYLRAYEVGEKVGCIPAFEVHVNMWSEDFRRITEVANLVESKGAPYHMTLDHSHVIFKIDNPREQEVFNIRESIESGDLILDPFIDGNVCNKWIERGLVTHCHARASIPNNPRNKWAHHASLDSFASSLHPKDTMGRGIQYPFIRPKAGEWHSEWNEEKLEPWKEVIRLLLTFHASREDSPLQSISTEFIPNPDYGGGAKYSIFEHSVACAQWIRETWSGITSPL</sequence>